<keyword evidence="1" id="KW-0812">Transmembrane</keyword>
<dbReference type="RefSeq" id="WP_069477421.1">
    <property type="nucleotide sequence ID" value="NZ_CP017111.1"/>
</dbReference>
<organism evidence="2 3">
    <name type="scientific">Sulfurospirillum halorespirans DSM 13726</name>
    <dbReference type="NCBI Taxonomy" id="1193502"/>
    <lineage>
        <taxon>Bacteria</taxon>
        <taxon>Pseudomonadati</taxon>
        <taxon>Campylobacterota</taxon>
        <taxon>Epsilonproteobacteria</taxon>
        <taxon>Campylobacterales</taxon>
        <taxon>Sulfurospirillaceae</taxon>
        <taxon>Sulfurospirillum</taxon>
    </lineage>
</organism>
<keyword evidence="1" id="KW-0472">Membrane</keyword>
<dbReference type="EMBL" id="CP017111">
    <property type="protein sequence ID" value="AOO64535.1"/>
    <property type="molecule type" value="Genomic_DNA"/>
</dbReference>
<keyword evidence="1" id="KW-1133">Transmembrane helix</keyword>
<reference evidence="3" key="1">
    <citation type="submission" date="2016-08" db="EMBL/GenBank/DDBJ databases">
        <title>Complete genome sequence of the organohalide-respiring Epsilonproteobacterium Sulfurospirillum halorespirans.</title>
        <authorList>
            <person name="Goris T."/>
            <person name="Zimmermann J."/>
            <person name="Schenz B."/>
            <person name="Lemos M."/>
            <person name="Hackermueller J."/>
            <person name="Diekert G."/>
        </authorList>
    </citation>
    <scope>NUCLEOTIDE SEQUENCE [LARGE SCALE GENOMIC DNA]</scope>
    <source>
        <strain>DSM 13726</strain>
        <strain evidence="3">PCE-M2</strain>
    </source>
</reference>
<feature type="transmembrane region" description="Helical" evidence="1">
    <location>
        <begin position="37"/>
        <end position="54"/>
    </location>
</feature>
<dbReference type="KEGG" id="shal:SHALO_0752"/>
<dbReference type="STRING" id="1193502.SHALO_0752"/>
<proteinExistence type="predicted"/>
<dbReference type="PATRIC" id="fig|1193502.14.peg.757"/>
<protein>
    <recommendedName>
        <fullName evidence="4">Tetratricopeptide repeat-like domain-containing protein</fullName>
    </recommendedName>
</protein>
<gene>
    <name evidence="2" type="ORF">SHALO_0752</name>
</gene>
<evidence type="ECO:0000313" key="2">
    <source>
        <dbReference type="EMBL" id="AOO64535.1"/>
    </source>
</evidence>
<accession>A0A1D7THN2</accession>
<dbReference type="AlphaFoldDB" id="A0A1D7THN2"/>
<sequence>MGLQENIKAVKEEMSTEEQFLEGMIKGERFFKRNKKYIIATLVLLVLGAGGYAINDVMSKQRLKASNVAYQALLTDASNVAALETLKAKNPKLYTMYLFETALAKGDAEVLKSVSLSKEDPILADLAAYQLSQLDANATAKGELLSGMVLLQEGYELLKEKRVEEARLKFAQIDASSPLKQIAKNLEHYQGLK</sequence>
<keyword evidence="3" id="KW-1185">Reference proteome</keyword>
<dbReference type="Proteomes" id="UP000094609">
    <property type="component" value="Chromosome"/>
</dbReference>
<evidence type="ECO:0000313" key="3">
    <source>
        <dbReference type="Proteomes" id="UP000094609"/>
    </source>
</evidence>
<evidence type="ECO:0000256" key="1">
    <source>
        <dbReference type="SAM" id="Phobius"/>
    </source>
</evidence>
<name>A0A1D7THN2_9BACT</name>
<evidence type="ECO:0008006" key="4">
    <source>
        <dbReference type="Google" id="ProtNLM"/>
    </source>
</evidence>